<reference evidence="1" key="1">
    <citation type="submission" date="2023-07" db="EMBL/GenBank/DDBJ databases">
        <authorList>
            <person name="Kim M.K."/>
        </authorList>
    </citation>
    <scope>NUCLEOTIDE SEQUENCE</scope>
    <source>
        <strain evidence="1">ASUV-10-1</strain>
    </source>
</reference>
<evidence type="ECO:0000313" key="1">
    <source>
        <dbReference type="EMBL" id="MDO7875702.1"/>
    </source>
</evidence>
<comment type="caution">
    <text evidence="1">The sequence shown here is derived from an EMBL/GenBank/DDBJ whole genome shotgun (WGS) entry which is preliminary data.</text>
</comment>
<gene>
    <name evidence="1" type="ORF">Q5H93_13235</name>
</gene>
<sequence length="40" mass="4627">MQRAYYQAPIPNFLADDELFIIGQLVLSHDHALEDLQRNA</sequence>
<dbReference type="RefSeq" id="WP_305007020.1">
    <property type="nucleotide sequence ID" value="NZ_JAUQSY010000008.1"/>
</dbReference>
<dbReference type="EMBL" id="JAUQSY010000008">
    <property type="protein sequence ID" value="MDO7875702.1"/>
    <property type="molecule type" value="Genomic_DNA"/>
</dbReference>
<name>A0ABT9BBY7_9BACT</name>
<accession>A0ABT9BBY7</accession>
<proteinExistence type="predicted"/>
<keyword evidence="2" id="KW-1185">Reference proteome</keyword>
<organism evidence="1 2">
    <name type="scientific">Hymenobacter aranciens</name>
    <dbReference type="NCBI Taxonomy" id="3063996"/>
    <lineage>
        <taxon>Bacteria</taxon>
        <taxon>Pseudomonadati</taxon>
        <taxon>Bacteroidota</taxon>
        <taxon>Cytophagia</taxon>
        <taxon>Cytophagales</taxon>
        <taxon>Hymenobacteraceae</taxon>
        <taxon>Hymenobacter</taxon>
    </lineage>
</organism>
<evidence type="ECO:0000313" key="2">
    <source>
        <dbReference type="Proteomes" id="UP001176429"/>
    </source>
</evidence>
<protein>
    <submittedName>
        <fullName evidence="1">Uncharacterized protein</fullName>
    </submittedName>
</protein>
<dbReference type="Proteomes" id="UP001176429">
    <property type="component" value="Unassembled WGS sequence"/>
</dbReference>